<keyword evidence="6" id="KW-1185">Reference proteome</keyword>
<dbReference type="PANTHER" id="PTHR33619:SF3">
    <property type="entry name" value="POLYSACCHARIDE EXPORT PROTEIN GFCE-RELATED"/>
    <property type="match status" value="1"/>
</dbReference>
<dbReference type="Gene3D" id="3.30.1950.10">
    <property type="entry name" value="wza like domain"/>
    <property type="match status" value="1"/>
</dbReference>
<feature type="domain" description="Polysaccharide export protein N-terminal" evidence="3">
    <location>
        <begin position="56"/>
        <end position="127"/>
    </location>
</feature>
<dbReference type="AlphaFoldDB" id="A0A518D156"/>
<dbReference type="OrthoDB" id="233929at2"/>
<protein>
    <submittedName>
        <fullName evidence="5">Polysaccharide biosynthesis/export protein</fullName>
    </submittedName>
</protein>
<dbReference type="EMBL" id="CP036290">
    <property type="protein sequence ID" value="QDU85226.1"/>
    <property type="molecule type" value="Genomic_DNA"/>
</dbReference>
<accession>A0A518D156</accession>
<dbReference type="Pfam" id="PF10531">
    <property type="entry name" value="SLBB"/>
    <property type="match status" value="1"/>
</dbReference>
<feature type="signal peptide" evidence="2">
    <location>
        <begin position="1"/>
        <end position="28"/>
    </location>
</feature>
<evidence type="ECO:0000256" key="2">
    <source>
        <dbReference type="SAM" id="SignalP"/>
    </source>
</evidence>
<dbReference type="Gene3D" id="3.10.560.10">
    <property type="entry name" value="Outer membrane lipoprotein wza domain like"/>
    <property type="match status" value="1"/>
</dbReference>
<feature type="chain" id="PRO_5021875421" evidence="2">
    <location>
        <begin position="29"/>
        <end position="248"/>
    </location>
</feature>
<dbReference type="InterPro" id="IPR019554">
    <property type="entry name" value="Soluble_ligand-bd"/>
</dbReference>
<gene>
    <name evidence="5" type="ORF">Pla163_23540</name>
</gene>
<sequence precursor="true">MSSVRPNDSHRLGTACRVLLLTLAPAIAGCVSAPPLVEGTIPAETFGLTSSPLIETLGPGDTLTVTVVGHPDVARPEIPLRIDAQGNVNLPLTGPVQVSGLTVSQGRERIEAELARFLVDARVGLAVAEPASRQAFVLGQVNTPGAYVLDRPVNALQLLALAGGAINGADRENVALMRERDGELEVHFFDAGTPDVNGLIAVHPGDLVFVRLSRGGAFKEQIVPVLQAAAPIFSSLTSLIIVSDALKD</sequence>
<dbReference type="InterPro" id="IPR003715">
    <property type="entry name" value="Poly_export_N"/>
</dbReference>
<evidence type="ECO:0000256" key="1">
    <source>
        <dbReference type="ARBA" id="ARBA00022729"/>
    </source>
</evidence>
<proteinExistence type="predicted"/>
<organism evidence="5 6">
    <name type="scientific">Rohdeia mirabilis</name>
    <dbReference type="NCBI Taxonomy" id="2528008"/>
    <lineage>
        <taxon>Bacteria</taxon>
        <taxon>Pseudomonadati</taxon>
        <taxon>Planctomycetota</taxon>
        <taxon>Planctomycetia</taxon>
        <taxon>Planctomycetia incertae sedis</taxon>
        <taxon>Rohdeia</taxon>
    </lineage>
</organism>
<feature type="domain" description="Soluble ligand binding" evidence="4">
    <location>
        <begin position="135"/>
        <end position="183"/>
    </location>
</feature>
<evidence type="ECO:0000259" key="3">
    <source>
        <dbReference type="Pfam" id="PF02563"/>
    </source>
</evidence>
<evidence type="ECO:0000313" key="6">
    <source>
        <dbReference type="Proteomes" id="UP000319342"/>
    </source>
</evidence>
<evidence type="ECO:0000259" key="4">
    <source>
        <dbReference type="Pfam" id="PF10531"/>
    </source>
</evidence>
<dbReference type="Pfam" id="PF02563">
    <property type="entry name" value="Poly_export"/>
    <property type="match status" value="1"/>
</dbReference>
<dbReference type="PANTHER" id="PTHR33619">
    <property type="entry name" value="POLYSACCHARIDE EXPORT PROTEIN GFCE-RELATED"/>
    <property type="match status" value="1"/>
</dbReference>
<dbReference type="InterPro" id="IPR049712">
    <property type="entry name" value="Poly_export"/>
</dbReference>
<reference evidence="5 6" key="1">
    <citation type="submission" date="2019-02" db="EMBL/GenBank/DDBJ databases">
        <title>Deep-cultivation of Planctomycetes and their phenomic and genomic characterization uncovers novel biology.</title>
        <authorList>
            <person name="Wiegand S."/>
            <person name="Jogler M."/>
            <person name="Boedeker C."/>
            <person name="Pinto D."/>
            <person name="Vollmers J."/>
            <person name="Rivas-Marin E."/>
            <person name="Kohn T."/>
            <person name="Peeters S.H."/>
            <person name="Heuer A."/>
            <person name="Rast P."/>
            <person name="Oberbeckmann S."/>
            <person name="Bunk B."/>
            <person name="Jeske O."/>
            <person name="Meyerdierks A."/>
            <person name="Storesund J.E."/>
            <person name="Kallscheuer N."/>
            <person name="Luecker S."/>
            <person name="Lage O.M."/>
            <person name="Pohl T."/>
            <person name="Merkel B.J."/>
            <person name="Hornburger P."/>
            <person name="Mueller R.-W."/>
            <person name="Bruemmer F."/>
            <person name="Labrenz M."/>
            <person name="Spormann A.M."/>
            <person name="Op den Camp H."/>
            <person name="Overmann J."/>
            <person name="Amann R."/>
            <person name="Jetten M.S.M."/>
            <person name="Mascher T."/>
            <person name="Medema M.H."/>
            <person name="Devos D.P."/>
            <person name="Kaster A.-K."/>
            <person name="Ovreas L."/>
            <person name="Rohde M."/>
            <person name="Galperin M.Y."/>
            <person name="Jogler C."/>
        </authorList>
    </citation>
    <scope>NUCLEOTIDE SEQUENCE [LARGE SCALE GENOMIC DNA]</scope>
    <source>
        <strain evidence="5 6">Pla163</strain>
    </source>
</reference>
<keyword evidence="1 2" id="KW-0732">Signal</keyword>
<evidence type="ECO:0000313" key="5">
    <source>
        <dbReference type="EMBL" id="QDU85226.1"/>
    </source>
</evidence>
<dbReference type="PROSITE" id="PS51257">
    <property type="entry name" value="PROKAR_LIPOPROTEIN"/>
    <property type="match status" value="1"/>
</dbReference>
<name>A0A518D156_9BACT</name>
<dbReference type="GO" id="GO:0015159">
    <property type="term" value="F:polysaccharide transmembrane transporter activity"/>
    <property type="evidence" value="ECO:0007669"/>
    <property type="project" value="InterPro"/>
</dbReference>
<dbReference type="Proteomes" id="UP000319342">
    <property type="component" value="Chromosome"/>
</dbReference>